<proteinExistence type="predicted"/>
<feature type="domain" description="Aminotransferase class I/classII large" evidence="4">
    <location>
        <begin position="31"/>
        <end position="365"/>
    </location>
</feature>
<dbReference type="SUPFAM" id="SSF53383">
    <property type="entry name" value="PLP-dependent transferases"/>
    <property type="match status" value="1"/>
</dbReference>
<evidence type="ECO:0000313" key="6">
    <source>
        <dbReference type="Proteomes" id="UP000028945"/>
    </source>
</evidence>
<dbReference type="PANTHER" id="PTHR13693">
    <property type="entry name" value="CLASS II AMINOTRANSFERASE/8-AMINO-7-OXONONANOATE SYNTHASE"/>
    <property type="match status" value="1"/>
</dbReference>
<gene>
    <name evidence="5" type="ORF">IX83_01390</name>
</gene>
<dbReference type="InterPro" id="IPR015421">
    <property type="entry name" value="PyrdxlP-dep_Trfase_major"/>
</dbReference>
<reference evidence="5 6" key="1">
    <citation type="journal article" date="2014" name="BMC Genomics">
        <title>A genomic perspective on a new bacterial genus and species from the Alcaligenaceae family, Basilea psittacipulmonis.</title>
        <authorList>
            <person name="Whiteson K.L."/>
            <person name="Hernandez D."/>
            <person name="Lazarevic V."/>
            <person name="Gaia N."/>
            <person name="Farinelli L."/>
            <person name="Francois P."/>
            <person name="Pilo P."/>
            <person name="Frey J."/>
            <person name="Schrenzel J."/>
        </authorList>
    </citation>
    <scope>NUCLEOTIDE SEQUENCE [LARGE SCALE GENOMIC DNA]</scope>
    <source>
        <strain evidence="5 6">DSM 24701</strain>
    </source>
</reference>
<dbReference type="GO" id="GO:0030170">
    <property type="term" value="F:pyridoxal phosphate binding"/>
    <property type="evidence" value="ECO:0007669"/>
    <property type="project" value="InterPro"/>
</dbReference>
<keyword evidence="6" id="KW-1185">Reference proteome</keyword>
<keyword evidence="2" id="KW-0808">Transferase</keyword>
<organism evidence="5 6">
    <name type="scientific">Basilea psittacipulmonis DSM 24701</name>
    <dbReference type="NCBI Taxonomy" id="1072685"/>
    <lineage>
        <taxon>Bacteria</taxon>
        <taxon>Pseudomonadati</taxon>
        <taxon>Pseudomonadota</taxon>
        <taxon>Betaproteobacteria</taxon>
        <taxon>Burkholderiales</taxon>
        <taxon>Alcaligenaceae</taxon>
        <taxon>Basilea</taxon>
    </lineage>
</organism>
<sequence length="372" mass="42177">MSDNFYQRLNDRLSQLREHGQYRQLSNVPTKGIDLLSNDYLGLSRCQHIYKHFLSSVKEDVPSSCASRLLGGSSQASADLEQCLAQIYQRSALYLNSGYLANIGILPAITDRNDLIIADKDIHASLIDGLKLCRADFIRFPHQDYDALERLIIEHRSNYRDIWVVTESIFSMDGSVSDLKKLVQLKQRYQIILYVDEAHSIGQYQEGLGWSYTHHLVNDIDIIVMPCAKAIASYGAIVLCHDITRNYLINTCRSLIFASALPPLTIKWTQYVFEHRHEFEPLRLTLQDRIHQANKLLNMNQSSPIFPIVIGDSHQTLAIAQALKEAGIIVGAIRHPTVPKGKAQLRLCINALLSEADLIYIAETIHSLKERI</sequence>
<dbReference type="OrthoDB" id="9807157at2"/>
<dbReference type="STRING" id="1072685.IX83_01390"/>
<evidence type="ECO:0000259" key="4">
    <source>
        <dbReference type="Pfam" id="PF00155"/>
    </source>
</evidence>
<evidence type="ECO:0000256" key="3">
    <source>
        <dbReference type="ARBA" id="ARBA00022898"/>
    </source>
</evidence>
<dbReference type="Proteomes" id="UP000028945">
    <property type="component" value="Chromosome"/>
</dbReference>
<dbReference type="EMBL" id="CP009238">
    <property type="protein sequence ID" value="AIL32153.1"/>
    <property type="molecule type" value="Genomic_DNA"/>
</dbReference>
<dbReference type="InterPro" id="IPR015422">
    <property type="entry name" value="PyrdxlP-dep_Trfase_small"/>
</dbReference>
<evidence type="ECO:0000313" key="5">
    <source>
        <dbReference type="EMBL" id="AIL32153.1"/>
    </source>
</evidence>
<dbReference type="PANTHER" id="PTHR13693:SF100">
    <property type="entry name" value="8-AMINO-7-OXONONANOATE SYNTHASE"/>
    <property type="match status" value="1"/>
</dbReference>
<comment type="cofactor">
    <cofactor evidence="1">
        <name>pyridoxal 5'-phosphate</name>
        <dbReference type="ChEBI" id="CHEBI:597326"/>
    </cofactor>
</comment>
<dbReference type="GO" id="GO:0008710">
    <property type="term" value="F:8-amino-7-oxononanoate synthase activity"/>
    <property type="evidence" value="ECO:0007669"/>
    <property type="project" value="TreeGrafter"/>
</dbReference>
<evidence type="ECO:0000256" key="2">
    <source>
        <dbReference type="ARBA" id="ARBA00022679"/>
    </source>
</evidence>
<dbReference type="HOGENOM" id="CLU_015846_11_2_4"/>
<accession>A0A077DG69</accession>
<dbReference type="eggNOG" id="COG0156">
    <property type="taxonomic scope" value="Bacteria"/>
</dbReference>
<dbReference type="InterPro" id="IPR004839">
    <property type="entry name" value="Aminotransferase_I/II_large"/>
</dbReference>
<dbReference type="GO" id="GO:0009102">
    <property type="term" value="P:biotin biosynthetic process"/>
    <property type="evidence" value="ECO:0007669"/>
    <property type="project" value="TreeGrafter"/>
</dbReference>
<dbReference type="Gene3D" id="3.40.640.10">
    <property type="entry name" value="Type I PLP-dependent aspartate aminotransferase-like (Major domain)"/>
    <property type="match status" value="1"/>
</dbReference>
<keyword evidence="3" id="KW-0663">Pyridoxal phosphate</keyword>
<dbReference type="KEGG" id="bpsi:IX83_01390"/>
<evidence type="ECO:0000256" key="1">
    <source>
        <dbReference type="ARBA" id="ARBA00001933"/>
    </source>
</evidence>
<dbReference type="Pfam" id="PF00155">
    <property type="entry name" value="Aminotran_1_2"/>
    <property type="match status" value="1"/>
</dbReference>
<dbReference type="Gene3D" id="3.90.1150.10">
    <property type="entry name" value="Aspartate Aminotransferase, domain 1"/>
    <property type="match status" value="1"/>
</dbReference>
<dbReference type="RefSeq" id="WP_038498298.1">
    <property type="nucleotide sequence ID" value="NZ_AFWK01000078.1"/>
</dbReference>
<dbReference type="InterPro" id="IPR050087">
    <property type="entry name" value="AON_synthase_class-II"/>
</dbReference>
<dbReference type="InterPro" id="IPR015424">
    <property type="entry name" value="PyrdxlP-dep_Trfase"/>
</dbReference>
<name>A0A077DG69_9BURK</name>
<dbReference type="AlphaFoldDB" id="A0A077DG69"/>
<protein>
    <recommendedName>
        <fullName evidence="4">Aminotransferase class I/classII large domain-containing protein</fullName>
    </recommendedName>
</protein>